<dbReference type="eggNOG" id="ENOG503190S">
    <property type="taxonomic scope" value="Bacteria"/>
</dbReference>
<dbReference type="EMBL" id="JOKG01000002">
    <property type="protein sequence ID" value="KEQ14692.1"/>
    <property type="molecule type" value="Genomic_DNA"/>
</dbReference>
<reference evidence="1 2" key="1">
    <citation type="submission" date="2014-06" db="EMBL/GenBank/DDBJ databases">
        <title>Whole Genome Sequences of Three Symbiotic Endozoicomonas Bacteria.</title>
        <authorList>
            <person name="Neave M.J."/>
            <person name="Apprill A."/>
            <person name="Voolstra C.R."/>
        </authorList>
    </citation>
    <scope>NUCLEOTIDE SEQUENCE [LARGE SCALE GENOMIC DNA]</scope>
    <source>
        <strain evidence="1 2">LMG 24815</strain>
    </source>
</reference>
<comment type="caution">
    <text evidence="1">The sequence shown here is derived from an EMBL/GenBank/DDBJ whole genome shotgun (WGS) entry which is preliminary data.</text>
</comment>
<dbReference type="Gene3D" id="3.40.1580.10">
    <property type="entry name" value="SMI1/KNR4-like"/>
    <property type="match status" value="1"/>
</dbReference>
<protein>
    <submittedName>
        <fullName evidence="1">Cell wall assembly protein</fullName>
    </submittedName>
</protein>
<evidence type="ECO:0000313" key="1">
    <source>
        <dbReference type="EMBL" id="KEQ14692.1"/>
    </source>
</evidence>
<evidence type="ECO:0000313" key="2">
    <source>
        <dbReference type="Proteomes" id="UP000028006"/>
    </source>
</evidence>
<dbReference type="SUPFAM" id="SSF160631">
    <property type="entry name" value="SMI1/KNR4-like"/>
    <property type="match status" value="1"/>
</dbReference>
<sequence>MEDVIEELRENAEQVAIPLDLPNEDDLIEIEEQILLPIPYEFREFLLQVSDIVYGSMEPVTIADSHSHTYLPEVTATAWDLGVPRDLIPICEYNGDYYCVSAEGEVGLWSNGELLEEETWPTVWHWAKDVWLQS</sequence>
<gene>
    <name evidence="1" type="ORF">GZ77_10285</name>
</gene>
<dbReference type="AlphaFoldDB" id="A0A081N8B9"/>
<organism evidence="1 2">
    <name type="scientific">Endozoicomonas montiporae</name>
    <dbReference type="NCBI Taxonomy" id="1027273"/>
    <lineage>
        <taxon>Bacteria</taxon>
        <taxon>Pseudomonadati</taxon>
        <taxon>Pseudomonadota</taxon>
        <taxon>Gammaproteobacteria</taxon>
        <taxon>Oceanospirillales</taxon>
        <taxon>Endozoicomonadaceae</taxon>
        <taxon>Endozoicomonas</taxon>
    </lineage>
</organism>
<proteinExistence type="predicted"/>
<keyword evidence="2" id="KW-1185">Reference proteome</keyword>
<dbReference type="RefSeq" id="WP_034874710.1">
    <property type="nucleotide sequence ID" value="NZ_JOKG01000002.1"/>
</dbReference>
<dbReference type="Proteomes" id="UP000028006">
    <property type="component" value="Unassembled WGS sequence"/>
</dbReference>
<accession>A0A081N8B9</accession>
<dbReference type="Pfam" id="PF14567">
    <property type="entry name" value="SUKH_5"/>
    <property type="match status" value="1"/>
</dbReference>
<name>A0A081N8B9_9GAMM</name>
<dbReference type="InterPro" id="IPR037883">
    <property type="entry name" value="Knr4/Smi1-like_sf"/>
</dbReference>